<reference evidence="3" key="2">
    <citation type="submission" date="2020-09" db="EMBL/GenBank/DDBJ databases">
        <authorList>
            <person name="Sun Q."/>
            <person name="Zhou Y."/>
        </authorList>
    </citation>
    <scope>NUCLEOTIDE SEQUENCE</scope>
    <source>
        <strain evidence="3">CGMCC 1.12777</strain>
    </source>
</reference>
<gene>
    <name evidence="3" type="ORF">GCM10007096_29930</name>
</gene>
<accession>A0A8J2ZY14</accession>
<evidence type="ECO:0008006" key="5">
    <source>
        <dbReference type="Google" id="ProtNLM"/>
    </source>
</evidence>
<keyword evidence="1" id="KW-0808">Transferase</keyword>
<sequence>MEIVKLRKFIDARGEESTNKYLSSFTCEINKDVESFLHENAVECENRHYTRTYLVIDEQNNFDIIGYYTLKTSYFAFEGNVSKTTKQRLVQNKEAVGFESILIAQLGRSDQYKGIVPGKEILKEALHACKQIFESVALRIVTVEYNPTPNLRDFYLSNGFKELQKTQNGNMMSYIRF</sequence>
<dbReference type="RefSeq" id="WP_188498193.1">
    <property type="nucleotide sequence ID" value="NZ_BMFV01000025.1"/>
</dbReference>
<dbReference type="AlphaFoldDB" id="A0A8J2ZY14"/>
<protein>
    <recommendedName>
        <fullName evidence="5">GNAT family N-acetyltransferase</fullName>
    </recommendedName>
</protein>
<dbReference type="Gene3D" id="3.40.630.30">
    <property type="match status" value="1"/>
</dbReference>
<organism evidence="3 4">
    <name type="scientific">Pullulanibacillus pueri</name>
    <dbReference type="NCBI Taxonomy" id="1437324"/>
    <lineage>
        <taxon>Bacteria</taxon>
        <taxon>Bacillati</taxon>
        <taxon>Bacillota</taxon>
        <taxon>Bacilli</taxon>
        <taxon>Bacillales</taxon>
        <taxon>Sporolactobacillaceae</taxon>
        <taxon>Pullulanibacillus</taxon>
    </lineage>
</organism>
<evidence type="ECO:0000313" key="3">
    <source>
        <dbReference type="EMBL" id="GGH85168.1"/>
    </source>
</evidence>
<keyword evidence="2" id="KW-0012">Acyltransferase</keyword>
<reference evidence="3" key="1">
    <citation type="journal article" date="2014" name="Int. J. Syst. Evol. Microbiol.">
        <title>Complete genome sequence of Corynebacterium casei LMG S-19264T (=DSM 44701T), isolated from a smear-ripened cheese.</title>
        <authorList>
            <consortium name="US DOE Joint Genome Institute (JGI-PGF)"/>
            <person name="Walter F."/>
            <person name="Albersmeier A."/>
            <person name="Kalinowski J."/>
            <person name="Ruckert C."/>
        </authorList>
    </citation>
    <scope>NUCLEOTIDE SEQUENCE</scope>
    <source>
        <strain evidence="3">CGMCC 1.12777</strain>
    </source>
</reference>
<dbReference type="EMBL" id="BMFV01000025">
    <property type="protein sequence ID" value="GGH85168.1"/>
    <property type="molecule type" value="Genomic_DNA"/>
</dbReference>
<name>A0A8J2ZY14_9BACL</name>
<evidence type="ECO:0000313" key="4">
    <source>
        <dbReference type="Proteomes" id="UP000656813"/>
    </source>
</evidence>
<dbReference type="PANTHER" id="PTHR36449:SF1">
    <property type="entry name" value="ACETYLTRANSFERASE"/>
    <property type="match status" value="1"/>
</dbReference>
<comment type="caution">
    <text evidence="3">The sequence shown here is derived from an EMBL/GenBank/DDBJ whole genome shotgun (WGS) entry which is preliminary data.</text>
</comment>
<dbReference type="GO" id="GO:0016746">
    <property type="term" value="F:acyltransferase activity"/>
    <property type="evidence" value="ECO:0007669"/>
    <property type="project" value="UniProtKB-KW"/>
</dbReference>
<proteinExistence type="predicted"/>
<dbReference type="Proteomes" id="UP000656813">
    <property type="component" value="Unassembled WGS sequence"/>
</dbReference>
<dbReference type="PANTHER" id="PTHR36449">
    <property type="entry name" value="ACETYLTRANSFERASE-RELATED"/>
    <property type="match status" value="1"/>
</dbReference>
<keyword evidence="4" id="KW-1185">Reference proteome</keyword>
<evidence type="ECO:0000256" key="2">
    <source>
        <dbReference type="ARBA" id="ARBA00023315"/>
    </source>
</evidence>
<evidence type="ECO:0000256" key="1">
    <source>
        <dbReference type="ARBA" id="ARBA00022679"/>
    </source>
</evidence>